<accession>A0A024VK14</accession>
<evidence type="ECO:0000256" key="1">
    <source>
        <dbReference type="SAM" id="SignalP"/>
    </source>
</evidence>
<name>A0A024VK14_PLAFA</name>
<feature type="chain" id="PRO_5001536213" evidence="1">
    <location>
        <begin position="18"/>
        <end position="204"/>
    </location>
</feature>
<dbReference type="AlphaFoldDB" id="A0A024VK14"/>
<proteinExistence type="predicted"/>
<organism evidence="2 3">
    <name type="scientific">Plasmodium falciparum FCH/4</name>
    <dbReference type="NCBI Taxonomy" id="1036724"/>
    <lineage>
        <taxon>Eukaryota</taxon>
        <taxon>Sar</taxon>
        <taxon>Alveolata</taxon>
        <taxon>Apicomplexa</taxon>
        <taxon>Aconoidasida</taxon>
        <taxon>Haemosporida</taxon>
        <taxon>Plasmodiidae</taxon>
        <taxon>Plasmodium</taxon>
        <taxon>Plasmodium (Laverania)</taxon>
    </lineage>
</organism>
<evidence type="ECO:0000313" key="2">
    <source>
        <dbReference type="EMBL" id="ETW28837.1"/>
    </source>
</evidence>
<evidence type="ECO:0000313" key="3">
    <source>
        <dbReference type="Proteomes" id="UP000030656"/>
    </source>
</evidence>
<reference evidence="2 3" key="2">
    <citation type="submission" date="2013-02" db="EMBL/GenBank/DDBJ databases">
        <title>The Genome Sequence of Plasmodium falciparum FCH/4.</title>
        <authorList>
            <consortium name="The Broad Institute Genome Sequencing Platform"/>
            <consortium name="The Broad Institute Genome Sequencing Center for Infectious Disease"/>
            <person name="Neafsey D."/>
            <person name="Cheeseman I."/>
            <person name="Volkman S."/>
            <person name="Adams J."/>
            <person name="Walker B."/>
            <person name="Young S.K."/>
            <person name="Zeng Q."/>
            <person name="Gargeya S."/>
            <person name="Fitzgerald M."/>
            <person name="Haas B."/>
            <person name="Abouelleil A."/>
            <person name="Alvarado L."/>
            <person name="Arachchi H.M."/>
            <person name="Berlin A.M."/>
            <person name="Chapman S.B."/>
            <person name="Dewar J."/>
            <person name="Goldberg J."/>
            <person name="Griggs A."/>
            <person name="Gujja S."/>
            <person name="Hansen M."/>
            <person name="Howarth C."/>
            <person name="Imamovic A."/>
            <person name="Larimer J."/>
            <person name="McCowan C."/>
            <person name="Murphy C."/>
            <person name="Neiman D."/>
            <person name="Pearson M."/>
            <person name="Priest M."/>
            <person name="Roberts A."/>
            <person name="Saif S."/>
            <person name="Shea T."/>
            <person name="Sisk P."/>
            <person name="Sykes S."/>
            <person name="Wortman J."/>
            <person name="Nusbaum C."/>
            <person name="Birren B."/>
        </authorList>
    </citation>
    <scope>NUCLEOTIDE SEQUENCE [LARGE SCALE GENOMIC DNA]</scope>
    <source>
        <strain evidence="2 3">FCH/4</strain>
    </source>
</reference>
<dbReference type="Proteomes" id="UP000030656">
    <property type="component" value="Unassembled WGS sequence"/>
</dbReference>
<gene>
    <name evidence="2" type="ORF">PFFCH_03757</name>
</gene>
<dbReference type="EMBL" id="KI928012">
    <property type="protein sequence ID" value="ETW28837.1"/>
    <property type="molecule type" value="Genomic_DNA"/>
</dbReference>
<protein>
    <submittedName>
        <fullName evidence="2">Uncharacterized protein</fullName>
    </submittedName>
</protein>
<dbReference type="Pfam" id="PF09715">
    <property type="entry name" value="Plasmod_dom_1"/>
    <property type="match status" value="1"/>
</dbReference>
<dbReference type="InterPro" id="IPR006410">
    <property type="entry name" value="CHP01519_PLAF7"/>
</dbReference>
<keyword evidence="1" id="KW-0732">Signal</keyword>
<feature type="signal peptide" evidence="1">
    <location>
        <begin position="1"/>
        <end position="17"/>
    </location>
</feature>
<dbReference type="OrthoDB" id="378508at2759"/>
<reference evidence="2 3" key="1">
    <citation type="submission" date="2013-02" db="EMBL/GenBank/DDBJ databases">
        <title>The Genome Annotation of Plasmodium falciparum FCH/4.</title>
        <authorList>
            <consortium name="The Broad Institute Genome Sequencing Platform"/>
            <consortium name="The Broad Institute Genome Sequencing Center for Infectious Disease"/>
            <person name="Neafsey D."/>
            <person name="Hoffman S."/>
            <person name="Volkman S."/>
            <person name="Rosenthal P."/>
            <person name="Walker B."/>
            <person name="Young S.K."/>
            <person name="Zeng Q."/>
            <person name="Gargeya S."/>
            <person name="Fitzgerald M."/>
            <person name="Haas B."/>
            <person name="Abouelleil A."/>
            <person name="Allen A.W."/>
            <person name="Alvarado L."/>
            <person name="Arachchi H.M."/>
            <person name="Berlin A.M."/>
            <person name="Chapman S.B."/>
            <person name="Gainer-Dewar J."/>
            <person name="Goldberg J."/>
            <person name="Griggs A."/>
            <person name="Gujja S."/>
            <person name="Hansen M."/>
            <person name="Howarth C."/>
            <person name="Imamovic A."/>
            <person name="Ireland A."/>
            <person name="Larimer J."/>
            <person name="McCowan C."/>
            <person name="Murphy C."/>
            <person name="Pearson M."/>
            <person name="Poon T.W."/>
            <person name="Priest M."/>
            <person name="Roberts A."/>
            <person name="Saif S."/>
            <person name="Shea T."/>
            <person name="Sisk P."/>
            <person name="Sykes S."/>
            <person name="Wortman J."/>
            <person name="Nusbaum C."/>
            <person name="Birren B."/>
        </authorList>
    </citation>
    <scope>NUCLEOTIDE SEQUENCE [LARGE SCALE GENOMIC DNA]</scope>
    <source>
        <strain evidence="2 3">FCH/4</strain>
    </source>
</reference>
<sequence length="204" mass="24589">MNKFFLFLHFILGLFNSNKIFYDTFLNISENGNITYYNLIRRLSETYSNIDETTDKMLQTYMKNHINNENDNDIDTISNYDIKDKKNDYFYLLKQEINDAKNHYTEHVSSLNNGSHRNSIQTLRGKLEFYDNLFIDKMLDLRIQKKHSPLLYLLLLTLFDLYYLYHPFKLIIPVYFLKRLSFLRNVDEDLNIQKVGGFKNFKLQ</sequence>